<dbReference type="RefSeq" id="WP_124236589.1">
    <property type="nucleotide sequence ID" value="NZ_JBHUFI010000006.1"/>
</dbReference>
<dbReference type="Proteomes" id="UP000275225">
    <property type="component" value="Unassembled WGS sequence"/>
</dbReference>
<dbReference type="InterPro" id="IPR050509">
    <property type="entry name" value="CoA-transferase_III"/>
</dbReference>
<keyword evidence="3" id="KW-1185">Reference proteome</keyword>
<dbReference type="PANTHER" id="PTHR48228">
    <property type="entry name" value="SUCCINYL-COA--D-CITRAMALATE COA-TRANSFERASE"/>
    <property type="match status" value="1"/>
</dbReference>
<dbReference type="EMBL" id="RQJX01000008">
    <property type="protein sequence ID" value="RQN08193.1"/>
    <property type="molecule type" value="Genomic_DNA"/>
</dbReference>
<dbReference type="InterPro" id="IPR003673">
    <property type="entry name" value="CoA-Trfase_fam_III"/>
</dbReference>
<feature type="region of interest" description="Disordered" evidence="1">
    <location>
        <begin position="451"/>
        <end position="475"/>
    </location>
</feature>
<dbReference type="InterPro" id="IPR023606">
    <property type="entry name" value="CoA-Trfase_III_dom_1_sf"/>
</dbReference>
<sequence length="475" mass="50041">MSAGGTVSRRWGAVACAAAEALDIDLATLPLVETSGCGPGWRSRLAVGELAVDSVAFASAAIASVRGTHQTPSLVVDPRRVEASFGSDKLLRIGGEHPPIWAPLSGFWESADGWVRTHANYPHHQERLLRLLGLSGSPDRDAVAAAIARWDAADLEDAAARAGAVVAAVRDPATWAAGAQARALASAPLVESACLGVSGPRPWAQDSRMPLAGVRVLDLTRVIAGPVATRDLAYAGTEVLRVDSPRLPEPEWQHLDTGQGKRSTLLDLRQRSDRAFFDALLEGADVLVTGYRPGALERLGLSGPELASRHPGLVVGRISAWGHVGPWALRRGFDSIVQAATGIAWEEGDVAGGVLRRPGALPVQALDHGAGHLLAGALAVAVRRQREEGRTFEVGVALARLGQELLGHERSPLQRDSAKPGELPTTTMNIAREDGTRQQVTVAPPALAVSGPAGEWRCRPHGRDVARWQTPGGQG</sequence>
<dbReference type="OrthoDB" id="3561197at2"/>
<comment type="caution">
    <text evidence="2">The sequence shown here is derived from an EMBL/GenBank/DDBJ whole genome shotgun (WGS) entry which is preliminary data.</text>
</comment>
<dbReference type="AlphaFoldDB" id="A0A3N6X3I3"/>
<proteinExistence type="predicted"/>
<keyword evidence="2" id="KW-0808">Transferase</keyword>
<dbReference type="Pfam" id="PF02515">
    <property type="entry name" value="CoA_transf_3"/>
    <property type="match status" value="1"/>
</dbReference>
<dbReference type="GO" id="GO:0016740">
    <property type="term" value="F:transferase activity"/>
    <property type="evidence" value="ECO:0007669"/>
    <property type="project" value="UniProtKB-KW"/>
</dbReference>
<evidence type="ECO:0000313" key="3">
    <source>
        <dbReference type="Proteomes" id="UP000275225"/>
    </source>
</evidence>
<organism evidence="2 3">
    <name type="scientific">Aeromicrobium camelliae</name>
    <dbReference type="NCBI Taxonomy" id="1538144"/>
    <lineage>
        <taxon>Bacteria</taxon>
        <taxon>Bacillati</taxon>
        <taxon>Actinomycetota</taxon>
        <taxon>Actinomycetes</taxon>
        <taxon>Propionibacteriales</taxon>
        <taxon>Nocardioidaceae</taxon>
        <taxon>Aeromicrobium</taxon>
    </lineage>
</organism>
<evidence type="ECO:0000256" key="1">
    <source>
        <dbReference type="SAM" id="MobiDB-lite"/>
    </source>
</evidence>
<gene>
    <name evidence="2" type="ORF">EHW97_07730</name>
</gene>
<evidence type="ECO:0000313" key="2">
    <source>
        <dbReference type="EMBL" id="RQN08193.1"/>
    </source>
</evidence>
<dbReference type="SUPFAM" id="SSF89796">
    <property type="entry name" value="CoA-transferase family III (CaiB/BaiF)"/>
    <property type="match status" value="2"/>
</dbReference>
<dbReference type="PANTHER" id="PTHR48228:SF4">
    <property type="entry name" value="BLR3030 PROTEIN"/>
    <property type="match status" value="1"/>
</dbReference>
<dbReference type="Gene3D" id="3.40.50.10540">
    <property type="entry name" value="Crotonobetainyl-coa:carnitine coa-transferase, domain 1"/>
    <property type="match status" value="1"/>
</dbReference>
<name>A0A3N6X3I3_9ACTN</name>
<feature type="compositionally biased region" description="Basic and acidic residues" evidence="1">
    <location>
        <begin position="456"/>
        <end position="466"/>
    </location>
</feature>
<accession>A0A3N6X3I3</accession>
<protein>
    <submittedName>
        <fullName evidence="2">CoA transferase</fullName>
    </submittedName>
</protein>
<reference evidence="2 3" key="1">
    <citation type="submission" date="2018-11" db="EMBL/GenBank/DDBJ databases">
        <authorList>
            <person name="Li F."/>
        </authorList>
    </citation>
    <scope>NUCLEOTIDE SEQUENCE [LARGE SCALE GENOMIC DNA]</scope>
    <source>
        <strain evidence="2 3">YS17T</strain>
    </source>
</reference>